<protein>
    <submittedName>
        <fullName evidence="1">Uncharacterized protein</fullName>
    </submittedName>
</protein>
<reference evidence="2" key="1">
    <citation type="submission" date="2015-06" db="EMBL/GenBank/DDBJ databases">
        <title>Expansion of signal transduction pathways in fungi by whole-genome duplication.</title>
        <authorList>
            <consortium name="DOE Joint Genome Institute"/>
            <person name="Corrochano L.M."/>
            <person name="Kuo A."/>
            <person name="Marcet-Houben M."/>
            <person name="Polaino S."/>
            <person name="Salamov A."/>
            <person name="Villalobos J.M."/>
            <person name="Alvarez M.I."/>
            <person name="Avalos J."/>
            <person name="Benito E.P."/>
            <person name="Benoit I."/>
            <person name="Burger G."/>
            <person name="Camino L.P."/>
            <person name="Canovas D."/>
            <person name="Cerda-Olmedo E."/>
            <person name="Cheng J.-F."/>
            <person name="Dominguez A."/>
            <person name="Elias M."/>
            <person name="Eslava A.P."/>
            <person name="Glaser F."/>
            <person name="Grimwood J."/>
            <person name="Gutierrez G."/>
            <person name="Heitman J."/>
            <person name="Henrissat B."/>
            <person name="Iturriaga E.A."/>
            <person name="Lang B.F."/>
            <person name="Lavin J.L."/>
            <person name="Lee S."/>
            <person name="Li W."/>
            <person name="Lindquist E."/>
            <person name="Lopez-Garcia S."/>
            <person name="Luque E.M."/>
            <person name="Marcos A.T."/>
            <person name="Martin J."/>
            <person name="McCluskey K."/>
            <person name="Medina H.R."/>
            <person name="Miralles-Duran A."/>
            <person name="Miyazaki A."/>
            <person name="Munoz-Torres E."/>
            <person name="Oguiza J.A."/>
            <person name="Ohm R."/>
            <person name="Olmedo M."/>
            <person name="Orejas M."/>
            <person name="Ortiz-Castellanos L."/>
            <person name="Pisabarro A.G."/>
            <person name="Rodriguez-Romero J."/>
            <person name="Ruiz-Herrera J."/>
            <person name="Ruiz-Vazquez R."/>
            <person name="Sanz C."/>
            <person name="Schackwitz W."/>
            <person name="Schmutz J."/>
            <person name="Shahriari M."/>
            <person name="Shelest E."/>
            <person name="Silva-Franco F."/>
            <person name="Soanes D."/>
            <person name="Syed K."/>
            <person name="Tagua V.G."/>
            <person name="Talbot N.J."/>
            <person name="Thon M."/>
            <person name="De vries R.P."/>
            <person name="Wiebenga A."/>
            <person name="Yadav J.S."/>
            <person name="Braun E.L."/>
            <person name="Baker S."/>
            <person name="Garre V."/>
            <person name="Horwitz B."/>
            <person name="Torres-Martinez S."/>
            <person name="Idnurm A."/>
            <person name="Herrera-Estrella A."/>
            <person name="Gabaldon T."/>
            <person name="Grigoriev I.V."/>
        </authorList>
    </citation>
    <scope>NUCLEOTIDE SEQUENCE [LARGE SCALE GENOMIC DNA]</scope>
    <source>
        <strain evidence="2">NRRL 1555(-)</strain>
    </source>
</reference>
<dbReference type="InParanoid" id="A0A167KXW9"/>
<dbReference type="AlphaFoldDB" id="A0A167KXW9"/>
<gene>
    <name evidence="1" type="ORF">PHYBLDRAFT_66895</name>
</gene>
<dbReference type="VEuPathDB" id="FungiDB:PHYBLDRAFT_66895"/>
<sequence length="112" mass="12356">MIFELQTQCAAHCATCASSRDNTRLLDIACSKNLLGIVSLEILKNSAFGNRLGVKLKFVVNFLKYERIRLSEIVCSTTYCVVCIPCSHTGIETFGAVSPFPLSYAIFMILIV</sequence>
<name>A0A167KXW9_PHYB8</name>
<evidence type="ECO:0000313" key="2">
    <source>
        <dbReference type="Proteomes" id="UP000077315"/>
    </source>
</evidence>
<keyword evidence="2" id="KW-1185">Reference proteome</keyword>
<dbReference type="Proteomes" id="UP000077315">
    <property type="component" value="Unassembled WGS sequence"/>
</dbReference>
<dbReference type="RefSeq" id="XP_018287176.1">
    <property type="nucleotide sequence ID" value="XM_018441701.1"/>
</dbReference>
<organism evidence="1 2">
    <name type="scientific">Phycomyces blakesleeanus (strain ATCC 8743b / DSM 1359 / FGSC 10004 / NBRC 33097 / NRRL 1555)</name>
    <dbReference type="NCBI Taxonomy" id="763407"/>
    <lineage>
        <taxon>Eukaryota</taxon>
        <taxon>Fungi</taxon>
        <taxon>Fungi incertae sedis</taxon>
        <taxon>Mucoromycota</taxon>
        <taxon>Mucoromycotina</taxon>
        <taxon>Mucoromycetes</taxon>
        <taxon>Mucorales</taxon>
        <taxon>Phycomycetaceae</taxon>
        <taxon>Phycomyces</taxon>
    </lineage>
</organism>
<accession>A0A167KXW9</accession>
<dbReference type="GeneID" id="29002607"/>
<dbReference type="EMBL" id="KV440992">
    <property type="protein sequence ID" value="OAD69136.1"/>
    <property type="molecule type" value="Genomic_DNA"/>
</dbReference>
<evidence type="ECO:0000313" key="1">
    <source>
        <dbReference type="EMBL" id="OAD69136.1"/>
    </source>
</evidence>
<proteinExistence type="predicted"/>